<sequence length="94" mass="11171">MSCYSWMFNGLQKYIIFFHNIDIFIRASNFVAQIYAICQVISKCLVAYYKKCVDEASKEIKDILVQYDWTLLVADPHYHKSKEFIMTFLCHTIL</sequence>
<keyword evidence="2" id="KW-1185">Reference proteome</keyword>
<proteinExistence type="predicted"/>
<dbReference type="Ensembl" id="ENSSLUT00000044035.1">
    <property type="protein sequence ID" value="ENSSLUP00000042673.1"/>
    <property type="gene ID" value="ENSSLUG00000018971.1"/>
</dbReference>
<dbReference type="InterPro" id="IPR020568">
    <property type="entry name" value="Ribosomal_Su5_D2-typ_SF"/>
</dbReference>
<reference evidence="1" key="2">
    <citation type="submission" date="2025-09" db="UniProtKB">
        <authorList>
            <consortium name="Ensembl"/>
        </authorList>
    </citation>
    <scope>IDENTIFICATION</scope>
</reference>
<evidence type="ECO:0000313" key="2">
    <source>
        <dbReference type="Proteomes" id="UP000694568"/>
    </source>
</evidence>
<dbReference type="AlphaFoldDB" id="A0A8C9ZSB7"/>
<dbReference type="InterPro" id="IPR014721">
    <property type="entry name" value="Ribsml_uS5_D2-typ_fold_subgr"/>
</dbReference>
<reference evidence="1" key="1">
    <citation type="submission" date="2025-08" db="UniProtKB">
        <authorList>
            <consortium name="Ensembl"/>
        </authorList>
    </citation>
    <scope>IDENTIFICATION</scope>
</reference>
<organism evidence="1 2">
    <name type="scientific">Sander lucioperca</name>
    <name type="common">Pike-perch</name>
    <name type="synonym">Perca lucioperca</name>
    <dbReference type="NCBI Taxonomy" id="283035"/>
    <lineage>
        <taxon>Eukaryota</taxon>
        <taxon>Metazoa</taxon>
        <taxon>Chordata</taxon>
        <taxon>Craniata</taxon>
        <taxon>Vertebrata</taxon>
        <taxon>Euteleostomi</taxon>
        <taxon>Actinopterygii</taxon>
        <taxon>Neopterygii</taxon>
        <taxon>Teleostei</taxon>
        <taxon>Neoteleostei</taxon>
        <taxon>Acanthomorphata</taxon>
        <taxon>Eupercaria</taxon>
        <taxon>Perciformes</taxon>
        <taxon>Percoidei</taxon>
        <taxon>Percidae</taxon>
        <taxon>Luciopercinae</taxon>
        <taxon>Sander</taxon>
    </lineage>
</organism>
<dbReference type="Gene3D" id="3.30.230.10">
    <property type="match status" value="1"/>
</dbReference>
<accession>A0A8C9ZSB7</accession>
<protein>
    <submittedName>
        <fullName evidence="1">Uncharacterized protein</fullName>
    </submittedName>
</protein>
<dbReference type="Proteomes" id="UP000694568">
    <property type="component" value="Unplaced"/>
</dbReference>
<evidence type="ECO:0000313" key="1">
    <source>
        <dbReference type="Ensembl" id="ENSSLUP00000042673.1"/>
    </source>
</evidence>
<name>A0A8C9ZSB7_SANLU</name>
<dbReference type="SUPFAM" id="SSF54211">
    <property type="entry name" value="Ribosomal protein S5 domain 2-like"/>
    <property type="match status" value="1"/>
</dbReference>